<keyword evidence="4" id="KW-0378">Hydrolase</keyword>
<evidence type="ECO:0000313" key="5">
    <source>
        <dbReference type="Proteomes" id="UP000198607"/>
    </source>
</evidence>
<evidence type="ECO:0000259" key="3">
    <source>
        <dbReference type="Pfam" id="PF05193"/>
    </source>
</evidence>
<name>A0A1G7V3B1_9RHOO</name>
<sequence>MKLRHLLSALCLCLLATLAQAGVNIQHWVAPSGVRVYFVENHDLPMLDVQIDFAAGTAYDPSGKPGAASLTQALLDLGAGDMDETAISNRLADLGALLSTNVDMDRASVSLRTLSAADKREPALDILRAVLVSPRFDDDIFVREQARAVASLKEALTRPESIASKNFWALMYPGHPYGVHAEPEKLAALKRTDLLDFYRSHFTAARAIVSIVGDIDRAQAEALVQKLSADLPKAEALPSLPAPTLPKAGEKRIAHPSAQAHLLLGLPTIRRGDPDFFPLLVGNYTLGGGGFVSRLMKEVREKRGYAYSVYSYIMPLAQPGPFQIGLQTKKAQVGDALKVTRQVLATFLAEGPSETELQAAKQNLVGSFPLRLDSNRKILDNVAAIGFYGLPLDYLDRYTEKVEQVSIADIKAAFARRVRPQNLVTLIVGAE</sequence>
<reference evidence="4 5" key="1">
    <citation type="submission" date="2016-10" db="EMBL/GenBank/DDBJ databases">
        <authorList>
            <person name="de Groot N.N."/>
        </authorList>
    </citation>
    <scope>NUCLEOTIDE SEQUENCE [LARGE SCALE GENOMIC DNA]</scope>
    <source>
        <strain evidence="4 5">DSM 5885</strain>
    </source>
</reference>
<dbReference type="STRING" id="83767.SAMN05660652_00080"/>
<dbReference type="GO" id="GO:0006508">
    <property type="term" value="P:proteolysis"/>
    <property type="evidence" value="ECO:0007669"/>
    <property type="project" value="UniProtKB-KW"/>
</dbReference>
<dbReference type="AlphaFoldDB" id="A0A1G7V3B1"/>
<dbReference type="Pfam" id="PF05193">
    <property type="entry name" value="Peptidase_M16_C"/>
    <property type="match status" value="1"/>
</dbReference>
<dbReference type="OrthoDB" id="9811314at2"/>
<keyword evidence="4" id="KW-0645">Protease</keyword>
<dbReference type="Gene3D" id="3.30.830.10">
    <property type="entry name" value="Metalloenzyme, LuxS/M16 peptidase-like"/>
    <property type="match status" value="2"/>
</dbReference>
<evidence type="ECO:0000259" key="2">
    <source>
        <dbReference type="Pfam" id="PF00675"/>
    </source>
</evidence>
<dbReference type="Proteomes" id="UP000198607">
    <property type="component" value="Unassembled WGS sequence"/>
</dbReference>
<organism evidence="4 5">
    <name type="scientific">Propionivibrio dicarboxylicus</name>
    <dbReference type="NCBI Taxonomy" id="83767"/>
    <lineage>
        <taxon>Bacteria</taxon>
        <taxon>Pseudomonadati</taxon>
        <taxon>Pseudomonadota</taxon>
        <taxon>Betaproteobacteria</taxon>
        <taxon>Rhodocyclales</taxon>
        <taxon>Rhodocyclaceae</taxon>
        <taxon>Propionivibrio</taxon>
    </lineage>
</organism>
<dbReference type="EMBL" id="FNCY01000001">
    <property type="protein sequence ID" value="SDG54365.1"/>
    <property type="molecule type" value="Genomic_DNA"/>
</dbReference>
<dbReference type="InterPro" id="IPR011249">
    <property type="entry name" value="Metalloenz_LuxS/M16"/>
</dbReference>
<dbReference type="PANTHER" id="PTHR11851">
    <property type="entry name" value="METALLOPROTEASE"/>
    <property type="match status" value="1"/>
</dbReference>
<evidence type="ECO:0000313" key="4">
    <source>
        <dbReference type="EMBL" id="SDG54365.1"/>
    </source>
</evidence>
<dbReference type="GO" id="GO:0046872">
    <property type="term" value="F:metal ion binding"/>
    <property type="evidence" value="ECO:0007669"/>
    <property type="project" value="InterPro"/>
</dbReference>
<proteinExistence type="predicted"/>
<dbReference type="InterPro" id="IPR011765">
    <property type="entry name" value="Pept_M16_N"/>
</dbReference>
<dbReference type="InterPro" id="IPR050361">
    <property type="entry name" value="MPP/UQCRC_Complex"/>
</dbReference>
<keyword evidence="5" id="KW-1185">Reference proteome</keyword>
<feature type="domain" description="Peptidase M16 C-terminal" evidence="3">
    <location>
        <begin position="189"/>
        <end position="364"/>
    </location>
</feature>
<feature type="signal peptide" evidence="1">
    <location>
        <begin position="1"/>
        <end position="21"/>
    </location>
</feature>
<dbReference type="GO" id="GO:0008233">
    <property type="term" value="F:peptidase activity"/>
    <property type="evidence" value="ECO:0007669"/>
    <property type="project" value="UniProtKB-KW"/>
</dbReference>
<keyword evidence="1" id="KW-0732">Signal</keyword>
<protein>
    <submittedName>
        <fullName evidence="4">Zinc protease</fullName>
    </submittedName>
</protein>
<dbReference type="Pfam" id="PF00675">
    <property type="entry name" value="Peptidase_M16"/>
    <property type="match status" value="1"/>
</dbReference>
<dbReference type="SUPFAM" id="SSF63411">
    <property type="entry name" value="LuxS/MPP-like metallohydrolase"/>
    <property type="match status" value="2"/>
</dbReference>
<evidence type="ECO:0000256" key="1">
    <source>
        <dbReference type="SAM" id="SignalP"/>
    </source>
</evidence>
<dbReference type="PANTHER" id="PTHR11851:SF224">
    <property type="entry name" value="PROCESSING PROTEASE"/>
    <property type="match status" value="1"/>
</dbReference>
<feature type="domain" description="Peptidase M16 N-terminal" evidence="2">
    <location>
        <begin position="45"/>
        <end position="178"/>
    </location>
</feature>
<dbReference type="InterPro" id="IPR007863">
    <property type="entry name" value="Peptidase_M16_C"/>
</dbReference>
<gene>
    <name evidence="4" type="ORF">SAMN05660652_00080</name>
</gene>
<accession>A0A1G7V3B1</accession>
<feature type="chain" id="PRO_5011792753" evidence="1">
    <location>
        <begin position="22"/>
        <end position="431"/>
    </location>
</feature>
<dbReference type="RefSeq" id="WP_091931691.1">
    <property type="nucleotide sequence ID" value="NZ_FNCY01000001.1"/>
</dbReference>